<evidence type="ECO:0000313" key="9">
    <source>
        <dbReference type="EMBL" id="NEL52792.1"/>
    </source>
</evidence>
<dbReference type="InterPro" id="IPR015421">
    <property type="entry name" value="PyrdxlP-dep_Trfase_major"/>
</dbReference>
<feature type="compositionally biased region" description="Low complexity" evidence="7">
    <location>
        <begin position="1"/>
        <end position="17"/>
    </location>
</feature>
<dbReference type="EC" id="2.6.1.-" evidence="6"/>
<dbReference type="InterPro" id="IPR050596">
    <property type="entry name" value="AspAT/PAT-like"/>
</dbReference>
<evidence type="ECO:0000256" key="4">
    <source>
        <dbReference type="ARBA" id="ARBA00022679"/>
    </source>
</evidence>
<name>A0A7K3W8J9_9ACTN</name>
<keyword evidence="4 6" id="KW-0808">Transferase</keyword>
<dbReference type="PANTHER" id="PTHR46383:SF1">
    <property type="entry name" value="ASPARTATE AMINOTRANSFERASE"/>
    <property type="match status" value="1"/>
</dbReference>
<dbReference type="GO" id="GO:0008483">
    <property type="term" value="F:transaminase activity"/>
    <property type="evidence" value="ECO:0007669"/>
    <property type="project" value="UniProtKB-KW"/>
</dbReference>
<feature type="domain" description="Aminotransferase class I/classII large" evidence="8">
    <location>
        <begin position="50"/>
        <end position="404"/>
    </location>
</feature>
<dbReference type="PANTHER" id="PTHR46383">
    <property type="entry name" value="ASPARTATE AMINOTRANSFERASE"/>
    <property type="match status" value="1"/>
</dbReference>
<gene>
    <name evidence="9" type="ORF">G1H19_02015</name>
</gene>
<keyword evidence="3 6" id="KW-0032">Aminotransferase</keyword>
<comment type="cofactor">
    <cofactor evidence="1 6">
        <name>pyridoxal 5'-phosphate</name>
        <dbReference type="ChEBI" id="CHEBI:597326"/>
    </cofactor>
</comment>
<organism evidence="9 10">
    <name type="scientific">Goekera deserti</name>
    <dbReference type="NCBI Taxonomy" id="2497753"/>
    <lineage>
        <taxon>Bacteria</taxon>
        <taxon>Bacillati</taxon>
        <taxon>Actinomycetota</taxon>
        <taxon>Actinomycetes</taxon>
        <taxon>Geodermatophilales</taxon>
        <taxon>Geodermatophilaceae</taxon>
        <taxon>Goekera</taxon>
    </lineage>
</organism>
<sequence length="417" mass="43948">MTATSPSQSTPSTAQPQQRRRVSQRIGSIAESATLAVDAKAKALKAAGKPVIGFGAGEPDFPTPDYVVEAAIEACRTPAYHRYTPAGGLPRLKEAIVAKTARDSGLQVAVNQVLVTNGGKQAVYEAFAALLDPGDEVVLPAPFWTTYPEAIRLAGGVPVPVVADEESGYLVSVGQLEAARTPRTKVLLFCSPSNPTGAVYPPEQVEEIARWALEHGIWVVTDEIYEHLVYGGVTAPSMPALVPEIAGQCVVVNGVAKTYAMTGWRVGWVLGPADVVKAATNLQSHATSNVANVSQAAAIAALEGDLSAVATMRTAFDRRRQTIVSMLREIPGVACPEPQGAFYVYPSVKALLGRPIAGRTASSSVELAEIILEEAEVAVVPGEAFGTPGYIRMSYALGDDDLVEGVSRMQRLLTQTA</sequence>
<comment type="caution">
    <text evidence="9">The sequence shown here is derived from an EMBL/GenBank/DDBJ whole genome shotgun (WGS) entry which is preliminary data.</text>
</comment>
<dbReference type="InterPro" id="IPR015422">
    <property type="entry name" value="PyrdxlP-dep_Trfase_small"/>
</dbReference>
<protein>
    <recommendedName>
        <fullName evidence="6">Aminotransferase</fullName>
        <ecNumber evidence="6">2.6.1.-</ecNumber>
    </recommendedName>
</protein>
<dbReference type="Gene3D" id="3.90.1150.10">
    <property type="entry name" value="Aspartate Aminotransferase, domain 1"/>
    <property type="match status" value="1"/>
</dbReference>
<evidence type="ECO:0000256" key="3">
    <source>
        <dbReference type="ARBA" id="ARBA00022576"/>
    </source>
</evidence>
<dbReference type="GO" id="GO:0006520">
    <property type="term" value="P:amino acid metabolic process"/>
    <property type="evidence" value="ECO:0007669"/>
    <property type="project" value="InterPro"/>
</dbReference>
<evidence type="ECO:0000259" key="8">
    <source>
        <dbReference type="Pfam" id="PF00155"/>
    </source>
</evidence>
<dbReference type="CDD" id="cd00609">
    <property type="entry name" value="AAT_like"/>
    <property type="match status" value="1"/>
</dbReference>
<feature type="region of interest" description="Disordered" evidence="7">
    <location>
        <begin position="1"/>
        <end position="26"/>
    </location>
</feature>
<dbReference type="AlphaFoldDB" id="A0A7K3W8J9"/>
<dbReference type="GO" id="GO:0030170">
    <property type="term" value="F:pyridoxal phosphate binding"/>
    <property type="evidence" value="ECO:0007669"/>
    <property type="project" value="InterPro"/>
</dbReference>
<keyword evidence="5" id="KW-0663">Pyridoxal phosphate</keyword>
<evidence type="ECO:0000256" key="5">
    <source>
        <dbReference type="ARBA" id="ARBA00022898"/>
    </source>
</evidence>
<comment type="similarity">
    <text evidence="2 6">Belongs to the class-I pyridoxal-phosphate-dependent aminotransferase family.</text>
</comment>
<dbReference type="InterPro" id="IPR004839">
    <property type="entry name" value="Aminotransferase_I/II_large"/>
</dbReference>
<evidence type="ECO:0000313" key="10">
    <source>
        <dbReference type="Proteomes" id="UP000470470"/>
    </source>
</evidence>
<dbReference type="PROSITE" id="PS00105">
    <property type="entry name" value="AA_TRANSFER_CLASS_1"/>
    <property type="match status" value="1"/>
</dbReference>
<evidence type="ECO:0000256" key="7">
    <source>
        <dbReference type="SAM" id="MobiDB-lite"/>
    </source>
</evidence>
<proteinExistence type="inferred from homology"/>
<dbReference type="InterPro" id="IPR004838">
    <property type="entry name" value="NHTrfase_class1_PyrdxlP-BS"/>
</dbReference>
<evidence type="ECO:0000256" key="1">
    <source>
        <dbReference type="ARBA" id="ARBA00001933"/>
    </source>
</evidence>
<accession>A0A7K3W8J9</accession>
<evidence type="ECO:0000256" key="2">
    <source>
        <dbReference type="ARBA" id="ARBA00007441"/>
    </source>
</evidence>
<dbReference type="InterPro" id="IPR015424">
    <property type="entry name" value="PyrdxlP-dep_Trfase"/>
</dbReference>
<dbReference type="FunFam" id="3.40.640.10:FF:000033">
    <property type="entry name" value="Aspartate aminotransferase"/>
    <property type="match status" value="1"/>
</dbReference>
<dbReference type="Proteomes" id="UP000470470">
    <property type="component" value="Unassembled WGS sequence"/>
</dbReference>
<dbReference type="SUPFAM" id="SSF53383">
    <property type="entry name" value="PLP-dependent transferases"/>
    <property type="match status" value="1"/>
</dbReference>
<evidence type="ECO:0000256" key="6">
    <source>
        <dbReference type="RuleBase" id="RU000481"/>
    </source>
</evidence>
<reference evidence="9 10" key="1">
    <citation type="submission" date="2020-02" db="EMBL/GenBank/DDBJ databases">
        <title>The whole genome sequence of CPCC 205119.</title>
        <authorList>
            <person name="Jiang Z."/>
        </authorList>
    </citation>
    <scope>NUCLEOTIDE SEQUENCE [LARGE SCALE GENOMIC DNA]</scope>
    <source>
        <strain evidence="9 10">CPCC 205119</strain>
    </source>
</reference>
<keyword evidence="10" id="KW-1185">Reference proteome</keyword>
<dbReference type="RefSeq" id="WP_152731636.1">
    <property type="nucleotide sequence ID" value="NZ_JAABOZ010000006.1"/>
</dbReference>
<dbReference type="Gene3D" id="3.40.640.10">
    <property type="entry name" value="Type I PLP-dependent aspartate aminotransferase-like (Major domain)"/>
    <property type="match status" value="1"/>
</dbReference>
<dbReference type="EMBL" id="JAAGWK010000005">
    <property type="protein sequence ID" value="NEL52792.1"/>
    <property type="molecule type" value="Genomic_DNA"/>
</dbReference>
<dbReference type="Pfam" id="PF00155">
    <property type="entry name" value="Aminotran_1_2"/>
    <property type="match status" value="1"/>
</dbReference>